<comment type="caution">
    <text evidence="2">The sequence shown here is derived from an EMBL/GenBank/DDBJ whole genome shotgun (WGS) entry which is preliminary data.</text>
</comment>
<feature type="region of interest" description="Disordered" evidence="1">
    <location>
        <begin position="70"/>
        <end position="113"/>
    </location>
</feature>
<reference evidence="3" key="1">
    <citation type="journal article" date="2019" name="Int. J. Syst. Evol. Microbiol.">
        <title>The Global Catalogue of Microorganisms (GCM) 10K type strain sequencing project: providing services to taxonomists for standard genome sequencing and annotation.</title>
        <authorList>
            <consortium name="The Broad Institute Genomics Platform"/>
            <consortium name="The Broad Institute Genome Sequencing Center for Infectious Disease"/>
            <person name="Wu L."/>
            <person name="Ma J."/>
        </authorList>
    </citation>
    <scope>NUCLEOTIDE SEQUENCE [LARGE SCALE GENOMIC DNA]</scope>
    <source>
        <strain evidence="3">CGMCC 4.7241</strain>
    </source>
</reference>
<proteinExistence type="predicted"/>
<sequence length="113" mass="12048">MNGFGRRLHTFADGAKDAVGRTLAGMSRQASGLGDALKGAARLADTLKDQPPTTYRCAKCGKVVARFHPDGHGKRKLNYSVRDGEPFTCPEHGRLDDTQDTGKGGNVRLPPVG</sequence>
<name>A0ABV7YL92_9ACTN</name>
<organism evidence="2 3">
    <name type="scientific">Tenggerimyces flavus</name>
    <dbReference type="NCBI Taxonomy" id="1708749"/>
    <lineage>
        <taxon>Bacteria</taxon>
        <taxon>Bacillati</taxon>
        <taxon>Actinomycetota</taxon>
        <taxon>Actinomycetes</taxon>
        <taxon>Propionibacteriales</taxon>
        <taxon>Nocardioidaceae</taxon>
        <taxon>Tenggerimyces</taxon>
    </lineage>
</organism>
<evidence type="ECO:0000313" key="3">
    <source>
        <dbReference type="Proteomes" id="UP001595699"/>
    </source>
</evidence>
<keyword evidence="3" id="KW-1185">Reference proteome</keyword>
<accession>A0ABV7YL92</accession>
<dbReference type="Proteomes" id="UP001595699">
    <property type="component" value="Unassembled WGS sequence"/>
</dbReference>
<evidence type="ECO:0000256" key="1">
    <source>
        <dbReference type="SAM" id="MobiDB-lite"/>
    </source>
</evidence>
<protein>
    <submittedName>
        <fullName evidence="2">Uncharacterized protein</fullName>
    </submittedName>
</protein>
<gene>
    <name evidence="2" type="ORF">ACFOUW_34280</name>
</gene>
<evidence type="ECO:0000313" key="2">
    <source>
        <dbReference type="EMBL" id="MFC3765946.1"/>
    </source>
</evidence>
<dbReference type="EMBL" id="JBHRZH010000044">
    <property type="protein sequence ID" value="MFC3765946.1"/>
    <property type="molecule type" value="Genomic_DNA"/>
</dbReference>
<dbReference type="RefSeq" id="WP_205119585.1">
    <property type="nucleotide sequence ID" value="NZ_JAFBCM010000001.1"/>
</dbReference>